<dbReference type="AlphaFoldDB" id="A0A1B7X506"/>
<dbReference type="Gene3D" id="3.90.320.10">
    <property type="match status" value="1"/>
</dbReference>
<dbReference type="Proteomes" id="UP000092093">
    <property type="component" value="Unassembled WGS sequence"/>
</dbReference>
<evidence type="ECO:0000313" key="1">
    <source>
        <dbReference type="EMBL" id="OBQ44445.1"/>
    </source>
</evidence>
<dbReference type="EMBL" id="LJOW01000022">
    <property type="protein sequence ID" value="OBQ44445.1"/>
    <property type="molecule type" value="Genomic_DNA"/>
</dbReference>
<name>A0A1B7X506_APHFL</name>
<organism evidence="1 2">
    <name type="scientific">Aphanizomenon flos-aquae WA102</name>
    <dbReference type="NCBI Taxonomy" id="1710896"/>
    <lineage>
        <taxon>Bacteria</taxon>
        <taxon>Bacillati</taxon>
        <taxon>Cyanobacteriota</taxon>
        <taxon>Cyanophyceae</taxon>
        <taxon>Nostocales</taxon>
        <taxon>Aphanizomenonaceae</taxon>
        <taxon>Aphanizomenon</taxon>
    </lineage>
</organism>
<gene>
    <name evidence="1" type="ORF">AN484_07120</name>
</gene>
<protein>
    <submittedName>
        <fullName evidence="1">Uncharacterized protein</fullName>
    </submittedName>
</protein>
<evidence type="ECO:0000313" key="2">
    <source>
        <dbReference type="Proteomes" id="UP000092093"/>
    </source>
</evidence>
<dbReference type="InterPro" id="IPR011604">
    <property type="entry name" value="PDDEXK-like_dom_sf"/>
</dbReference>
<comment type="caution">
    <text evidence="1">The sequence shown here is derived from an EMBL/GenBank/DDBJ whole genome shotgun (WGS) entry which is preliminary data.</text>
</comment>
<proteinExistence type="predicted"/>
<sequence>MIFKRLTEYWNSDECGAYPTDAATVAKVVAFYSKALANSITDVLFRKEADHYLRVSAMGKPLILLCLAKIGYREPDNISFKLRWIFMVGHVFEAFVMCVIFLLKYDIHSAQDEIDFGGVKGHIDFMVDETVVEVKTMSDRYFTDFCRKQNDDRGYLTQLHIYCHAKGTKRGVFLVINKATNELRELPLIWDDRYITRARLVVDHYNACDNIDYIIDNLNAPECVPEKKGMTMTGNFLIPPSMRYSYFRDAFYHWNGQTATYIPHWYRSFE</sequence>
<reference evidence="1 2" key="1">
    <citation type="submission" date="2015-09" db="EMBL/GenBank/DDBJ databases">
        <title>Aphanizomenon flos-aquae WA102.</title>
        <authorList>
            <person name="Driscoll C."/>
        </authorList>
    </citation>
    <scope>NUCLEOTIDE SEQUENCE [LARGE SCALE GENOMIC DNA]</scope>
    <source>
        <strain evidence="1">WA102</strain>
    </source>
</reference>
<accession>A0A1B7X506</accession>